<keyword evidence="4" id="KW-1185">Reference proteome</keyword>
<dbReference type="CDD" id="cd02440">
    <property type="entry name" value="AdoMet_MTases"/>
    <property type="match status" value="1"/>
</dbReference>
<dbReference type="PANTHER" id="PTHR43591:SF24">
    <property type="entry name" value="2-METHOXY-6-POLYPRENYL-1,4-BENZOQUINOL METHYLASE, MITOCHONDRIAL"/>
    <property type="match status" value="1"/>
</dbReference>
<evidence type="ECO:0000259" key="2">
    <source>
        <dbReference type="Pfam" id="PF13847"/>
    </source>
</evidence>
<name>A0A423XKU0_9PEZI</name>
<dbReference type="Pfam" id="PF13847">
    <property type="entry name" value="Methyltransf_31"/>
    <property type="match status" value="1"/>
</dbReference>
<dbReference type="InterPro" id="IPR029063">
    <property type="entry name" value="SAM-dependent_MTases_sf"/>
</dbReference>
<dbReference type="InterPro" id="IPR025714">
    <property type="entry name" value="Methyltranfer_dom"/>
</dbReference>
<dbReference type="AlphaFoldDB" id="A0A423XKU0"/>
<dbReference type="InParanoid" id="A0A423XKU0"/>
<protein>
    <recommendedName>
        <fullName evidence="2">Methyltransferase domain-containing protein</fullName>
    </recommendedName>
</protein>
<evidence type="ECO:0000313" key="4">
    <source>
        <dbReference type="Proteomes" id="UP000285146"/>
    </source>
</evidence>
<dbReference type="OrthoDB" id="5985073at2759"/>
<feature type="domain" description="Methyltransferase" evidence="2">
    <location>
        <begin position="38"/>
        <end position="173"/>
    </location>
</feature>
<dbReference type="EMBL" id="LKEB01000003">
    <property type="protein sequence ID" value="ROW17095.1"/>
    <property type="molecule type" value="Genomic_DNA"/>
</dbReference>
<reference evidence="3 4" key="1">
    <citation type="submission" date="2015-09" db="EMBL/GenBank/DDBJ databases">
        <title>Host preference determinants of Valsa canker pathogens revealed by comparative genomics.</title>
        <authorList>
            <person name="Yin Z."/>
            <person name="Huang L."/>
        </authorList>
    </citation>
    <scope>NUCLEOTIDE SEQUENCE [LARGE SCALE GENOMIC DNA]</scope>
    <source>
        <strain evidence="3 4">SXYLt</strain>
    </source>
</reference>
<comment type="caution">
    <text evidence="3">The sequence shown here is derived from an EMBL/GenBank/DDBJ whole genome shotgun (WGS) entry which is preliminary data.</text>
</comment>
<dbReference type="SUPFAM" id="SSF53335">
    <property type="entry name" value="S-adenosyl-L-methionine-dependent methyltransferases"/>
    <property type="match status" value="1"/>
</dbReference>
<dbReference type="Gene3D" id="3.40.50.150">
    <property type="entry name" value="Vaccinia Virus protein VP39"/>
    <property type="match status" value="1"/>
</dbReference>
<dbReference type="PANTHER" id="PTHR43591">
    <property type="entry name" value="METHYLTRANSFERASE"/>
    <property type="match status" value="1"/>
</dbReference>
<organism evidence="3 4">
    <name type="scientific">Cytospora leucostoma</name>
    <dbReference type="NCBI Taxonomy" id="1230097"/>
    <lineage>
        <taxon>Eukaryota</taxon>
        <taxon>Fungi</taxon>
        <taxon>Dikarya</taxon>
        <taxon>Ascomycota</taxon>
        <taxon>Pezizomycotina</taxon>
        <taxon>Sordariomycetes</taxon>
        <taxon>Sordariomycetidae</taxon>
        <taxon>Diaporthales</taxon>
        <taxon>Cytosporaceae</taxon>
        <taxon>Cytospora</taxon>
    </lineage>
</organism>
<evidence type="ECO:0000313" key="3">
    <source>
        <dbReference type="EMBL" id="ROW17095.1"/>
    </source>
</evidence>
<gene>
    <name evidence="3" type="ORF">VPNG_01399</name>
</gene>
<accession>A0A423XKU0</accession>
<dbReference type="GO" id="GO:0008168">
    <property type="term" value="F:methyltransferase activity"/>
    <property type="evidence" value="ECO:0007669"/>
    <property type="project" value="TreeGrafter"/>
</dbReference>
<dbReference type="Proteomes" id="UP000285146">
    <property type="component" value="Unassembled WGS sequence"/>
</dbReference>
<comment type="similarity">
    <text evidence="1">Belongs to the methyltransferase superfamily. LaeA methyltransferase family.</text>
</comment>
<dbReference type="STRING" id="1230097.A0A423XKU0"/>
<evidence type="ECO:0000256" key="1">
    <source>
        <dbReference type="ARBA" id="ARBA00038158"/>
    </source>
</evidence>
<proteinExistence type="inferred from homology"/>
<sequence length="489" mass="53394">MASTRSQNSDIGYSEGIISALQQRTAAADASHLLPYIKPTSKVLDVGCGSGSITVSFAQIATRGYVVGVDISVVSLVLAEKHADDVRSKAASQPGKLGDVIFQELDVLKGLPFGDNSFDVVYSGQTFVHLLSGDEGLARATGVMREIHRVVKPGGVVATRDACAYHWYPSSHTMGKERLFEKLIKAITGTAKPPGGDVPIVYRKAGFDPDKMTISASTRVISGREKREWLGKIALKRSEGSGQKEKFVRDGNTEDEFEEVQVLLQKWMDDEDAWHIGIHTDVLAFNLNVSGPDWDYTVKDLANTTSEACQIAYSAQIDCDETLLGYVASMRPAFDPTSDDLDRTCTTTCSDSLASYITSVIEACDQPGDRANQEVTSNTVAAEDPVALVGQIFQYTFVQKCRQDATGYCTLHGDIGNADDFSCDDECTLQFYTNAHNYGASGFPAWCRFHLQQYRRSNCDGICLVCDKHSRISPNILINGKDGLDPDFH</sequence>